<dbReference type="InterPro" id="IPR032675">
    <property type="entry name" value="LRR_dom_sf"/>
</dbReference>
<dbReference type="Gene3D" id="3.80.10.10">
    <property type="entry name" value="Ribonuclease Inhibitor"/>
    <property type="match status" value="1"/>
</dbReference>
<proteinExistence type="predicted"/>
<dbReference type="PROSITE" id="PS00022">
    <property type="entry name" value="EGF_1"/>
    <property type="match status" value="1"/>
</dbReference>
<dbReference type="PANTHER" id="PTHR15926:SF1">
    <property type="entry name" value="ALL-TRANS RETINOIC ACID-INDUCED DIFFERENTIATION FACTOR"/>
    <property type="match status" value="1"/>
</dbReference>
<feature type="transmembrane region" description="Helical" evidence="1">
    <location>
        <begin position="31"/>
        <end position="50"/>
    </location>
</feature>
<comment type="caution">
    <text evidence="3">The sequence shown here is derived from an EMBL/GenBank/DDBJ whole genome shotgun (WGS) entry which is preliminary data.</text>
</comment>
<organism evidence="3 4">
    <name type="scientific">Electrophorus voltai</name>
    <dbReference type="NCBI Taxonomy" id="2609070"/>
    <lineage>
        <taxon>Eukaryota</taxon>
        <taxon>Metazoa</taxon>
        <taxon>Chordata</taxon>
        <taxon>Craniata</taxon>
        <taxon>Vertebrata</taxon>
        <taxon>Euteleostomi</taxon>
        <taxon>Actinopterygii</taxon>
        <taxon>Neopterygii</taxon>
        <taxon>Teleostei</taxon>
        <taxon>Ostariophysi</taxon>
        <taxon>Gymnotiformes</taxon>
        <taxon>Gymnotoidei</taxon>
        <taxon>Gymnotidae</taxon>
        <taxon>Electrophorus</taxon>
    </lineage>
</organism>
<dbReference type="PANTHER" id="PTHR15926">
    <property type="entry name" value="ALL-TRANS RETINOIC ACID-INDUCED DIFFERENTIATION FACTOR"/>
    <property type="match status" value="1"/>
</dbReference>
<dbReference type="EMBL" id="JAROKS010000015">
    <property type="protein sequence ID" value="KAK1795920.1"/>
    <property type="molecule type" value="Genomic_DNA"/>
</dbReference>
<gene>
    <name evidence="3" type="ORF">P4O66_009033</name>
</gene>
<evidence type="ECO:0000256" key="1">
    <source>
        <dbReference type="SAM" id="Phobius"/>
    </source>
</evidence>
<dbReference type="SUPFAM" id="SSF52058">
    <property type="entry name" value="L domain-like"/>
    <property type="match status" value="1"/>
</dbReference>
<evidence type="ECO:0000313" key="3">
    <source>
        <dbReference type="EMBL" id="KAK1795920.1"/>
    </source>
</evidence>
<dbReference type="GO" id="GO:0045669">
    <property type="term" value="P:positive regulation of osteoblast differentiation"/>
    <property type="evidence" value="ECO:0007669"/>
    <property type="project" value="TreeGrafter"/>
</dbReference>
<dbReference type="InterPro" id="IPR000742">
    <property type="entry name" value="EGF"/>
</dbReference>
<feature type="transmembrane region" description="Helical" evidence="1">
    <location>
        <begin position="225"/>
        <end position="245"/>
    </location>
</feature>
<keyword evidence="1" id="KW-0812">Transmembrane</keyword>
<name>A0AAD8ZDV8_9TELE</name>
<accession>A0AAD8ZDV8</accession>
<evidence type="ECO:0000259" key="2">
    <source>
        <dbReference type="PROSITE" id="PS00022"/>
    </source>
</evidence>
<dbReference type="AlphaFoldDB" id="A0AAD8ZDV8"/>
<dbReference type="Proteomes" id="UP001239994">
    <property type="component" value="Unassembled WGS sequence"/>
</dbReference>
<reference evidence="3" key="1">
    <citation type="submission" date="2023-03" db="EMBL/GenBank/DDBJ databases">
        <title>Electrophorus voltai genome.</title>
        <authorList>
            <person name="Bian C."/>
        </authorList>
    </citation>
    <scope>NUCLEOTIDE SEQUENCE</scope>
    <source>
        <strain evidence="3">CB-2022</strain>
        <tissue evidence="3">Muscle</tissue>
    </source>
</reference>
<keyword evidence="1" id="KW-1133">Transmembrane helix</keyword>
<dbReference type="InterPro" id="IPR042350">
    <property type="entry name" value="ATRAID"/>
</dbReference>
<keyword evidence="1" id="KW-0472">Membrane</keyword>
<feature type="domain" description="EGF-like" evidence="2">
    <location>
        <begin position="206"/>
        <end position="217"/>
    </location>
</feature>
<protein>
    <recommendedName>
        <fullName evidence="2">EGF-like domain-containing protein</fullName>
    </recommendedName>
</protein>
<keyword evidence="4" id="KW-1185">Reference proteome</keyword>
<evidence type="ECO:0000313" key="4">
    <source>
        <dbReference type="Proteomes" id="UP001239994"/>
    </source>
</evidence>
<sequence length="254" mass="28560">MRSLKSTVTWYITKSYDPFYEKMSVSVFKSLDLYIFCILLFFPTVCIGLQNTDSPLCRMCEGVVQNGSAVWKFCFTVGRIQGRCCFKGNLVEDEDSILGLDLSNCSLSHVEDLHEALAAKIIDLSNNPIFNLSNSTFQGFKHLTHLVLPIKLECPGGNISWDTVEVKHDTRLCEGQRSACNQTGQMPWNCPENSLCMPYGPGFFECSCVHNFHGYKCLRQGHFPMLEVMAILGGSTVIISTLLWVTQRQKVKST</sequence>